<accession>A0ABQ5R8E1</accession>
<evidence type="ECO:0000313" key="1">
    <source>
        <dbReference type="EMBL" id="GLI02653.1"/>
    </source>
</evidence>
<dbReference type="SUPFAM" id="SSF53335">
    <property type="entry name" value="S-adenosyl-L-methionine-dependent methyltransferases"/>
    <property type="match status" value="1"/>
</dbReference>
<evidence type="ECO:0008006" key="3">
    <source>
        <dbReference type="Google" id="ProtNLM"/>
    </source>
</evidence>
<dbReference type="CDD" id="cd02440">
    <property type="entry name" value="AdoMet_MTases"/>
    <property type="match status" value="1"/>
</dbReference>
<name>A0ABQ5R8E1_9ACTN</name>
<dbReference type="Proteomes" id="UP001144280">
    <property type="component" value="Unassembled WGS sequence"/>
</dbReference>
<dbReference type="Pfam" id="PF04672">
    <property type="entry name" value="Methyltransf_19"/>
    <property type="match status" value="1"/>
</dbReference>
<keyword evidence="2" id="KW-1185">Reference proteome</keyword>
<evidence type="ECO:0000313" key="2">
    <source>
        <dbReference type="Proteomes" id="UP001144280"/>
    </source>
</evidence>
<comment type="caution">
    <text evidence="1">The sequence shown here is derived from an EMBL/GenBank/DDBJ whole genome shotgun (WGS) entry which is preliminary data.</text>
</comment>
<reference evidence="1" key="1">
    <citation type="submission" date="2022-12" db="EMBL/GenBank/DDBJ databases">
        <title>New Phytohabitans aurantiacus sp. RD004123 nov., an actinomycete isolated from soil.</title>
        <authorList>
            <person name="Triningsih D.W."/>
            <person name="Harunari E."/>
            <person name="Igarashi Y."/>
        </authorList>
    </citation>
    <scope>NUCLEOTIDE SEQUENCE</scope>
    <source>
        <strain evidence="1">RD004123</strain>
    </source>
</reference>
<dbReference type="Gene3D" id="3.40.50.150">
    <property type="entry name" value="Vaccinia Virus protein VP39"/>
    <property type="match status" value="1"/>
</dbReference>
<dbReference type="InterPro" id="IPR029063">
    <property type="entry name" value="SAM-dependent_MTases_sf"/>
</dbReference>
<organism evidence="1 2">
    <name type="scientific">Phytohabitans aurantiacus</name>
    <dbReference type="NCBI Taxonomy" id="3016789"/>
    <lineage>
        <taxon>Bacteria</taxon>
        <taxon>Bacillati</taxon>
        <taxon>Actinomycetota</taxon>
        <taxon>Actinomycetes</taxon>
        <taxon>Micromonosporales</taxon>
        <taxon>Micromonosporaceae</taxon>
    </lineage>
</organism>
<dbReference type="PIRSF" id="PIRSF017393">
    <property type="entry name" value="MTase_SAV2177"/>
    <property type="match status" value="1"/>
</dbReference>
<proteinExistence type="predicted"/>
<protein>
    <recommendedName>
        <fullName evidence="3">S-adenosyl methyltransferase</fullName>
    </recommendedName>
</protein>
<dbReference type="InterPro" id="IPR006764">
    <property type="entry name" value="SAM_dep_MeTrfase_SAV2177_type"/>
</dbReference>
<dbReference type="EMBL" id="BSDI01000067">
    <property type="protein sequence ID" value="GLI02653.1"/>
    <property type="molecule type" value="Genomic_DNA"/>
</dbReference>
<sequence>MTSGGRYGEVEQRNWAEARERLGDDINTATAARMYDYYLGGVHNFAADREAAEKVIGSMPLVPHIARGNREFLGRAVRFLVDQGVRQFLDIGSGMPTQGNVHQAAQEAHPDASVVYVDIDPVAVMHSRGLLEGNTRAAAVLGDLRRPNDLLDLLDSPEVRQIIDLDKPVALLLVAVLHFVPDDDVAYGAVSRLRDRLVPGSWLVVSHGAAEGFIAGEAKAVQGVYQQRTATPGGLRTRDQVLEFYGDGFEIVEPGLVWVPQWRPQPDRDPGVFDGEPEKSGLHAVVGRKLR</sequence>
<gene>
    <name evidence="1" type="ORF">Pa4123_79310</name>
</gene>